<evidence type="ECO:0000313" key="2">
    <source>
        <dbReference type="Proteomes" id="UP000231987"/>
    </source>
</evidence>
<sequence length="728" mass="81128">MFLSIKIKCCEVFQNIYIEDEKFEVFMRYPVPSDVLRFVRETGNVSQSGLAKLMGTVASVLSKLEKADEAEPELADRYLSALDTDLSNAVRAYYSRDWLQQPPPSFLHPDRESLWQIDQSLKTLEEFEAEKNDPILRGPIDLLRGELRAAEVYLRRRDHTIAWVGDIGVGKTTALSYAVGMLVGDGRSGKRPAFPVGAGRVTVCETAIRVAPTFGVLVDTIDEEEVVRTTRDMVSGLAPGAAGVGVSAEIARLLRNMARMKISTAMVDDELTTIDPVVELLSNGLSVDEVTDRMIVAMALADRTERQVILPEGSDDGLAWISRLVADINAGLEPRFGVPKRITVLMPSKNLNADGQVLSVIDTRGVEGITQRPDLTLHNEERRTLVVLCTKFADAPNATVQRHLRESVEGDFDAIERHRRCILVLPRGDEALEVPGFDGPVTSRDEGYALRKAEVNQALANAELPVPPVYFFDARNDDADKIWTKLRGQIGQMRASYGQRGAIAAQGVKNLIENVDGVRALEARREIEQEISRLLKEVEPIAENVRPAYINLIEQMSVGHHSSIAASVYRRGGWDNFQFAHILGNGVRIDANLRSQTNATRIEHRLMDFESKYADMEEVVQSVQALRARLGDGRQDFLTSARTIGRDAYGELLAREGELWAESAERYGQGPGYKNDLARIWRNWFENSAEAHHTASEVSERVQEAWRTCVLEPLYRATQTEGSFARRG</sequence>
<evidence type="ECO:0000313" key="1">
    <source>
        <dbReference type="EMBL" id="PJR08448.1"/>
    </source>
</evidence>
<dbReference type="InterPro" id="IPR001387">
    <property type="entry name" value="Cro/C1-type_HTH"/>
</dbReference>
<name>A0A2J0YST0_RHIML</name>
<comment type="caution">
    <text evidence="1">The sequence shown here is derived from an EMBL/GenBank/DDBJ whole genome shotgun (WGS) entry which is preliminary data.</text>
</comment>
<dbReference type="AlphaFoldDB" id="A0A2J0YST0"/>
<dbReference type="CDD" id="cd00093">
    <property type="entry name" value="HTH_XRE"/>
    <property type="match status" value="1"/>
</dbReference>
<accession>A0A2J0YST0</accession>
<dbReference type="RefSeq" id="WP_100675123.1">
    <property type="nucleotide sequence ID" value="NZ_NJGD01000044.1"/>
</dbReference>
<reference evidence="1 2" key="1">
    <citation type="submission" date="2017-06" db="EMBL/GenBank/DDBJ databases">
        <title>Ensifer strains isolated from leguminous trees and herbs display diverse denitrification phenotypes with some acting as strong N2O sinks.</title>
        <authorList>
            <person name="Woliy K."/>
            <person name="Mania D."/>
            <person name="Bakken L.R."/>
            <person name="Frostegard A."/>
        </authorList>
    </citation>
    <scope>NUCLEOTIDE SEQUENCE [LARGE SCALE GENOMIC DNA]</scope>
    <source>
        <strain evidence="1 2">AC50a</strain>
    </source>
</reference>
<proteinExistence type="predicted"/>
<dbReference type="Proteomes" id="UP000231987">
    <property type="component" value="Unassembled WGS sequence"/>
</dbReference>
<organism evidence="1 2">
    <name type="scientific">Rhizobium meliloti</name>
    <name type="common">Ensifer meliloti</name>
    <name type="synonym">Sinorhizobium meliloti</name>
    <dbReference type="NCBI Taxonomy" id="382"/>
    <lineage>
        <taxon>Bacteria</taxon>
        <taxon>Pseudomonadati</taxon>
        <taxon>Pseudomonadota</taxon>
        <taxon>Alphaproteobacteria</taxon>
        <taxon>Hyphomicrobiales</taxon>
        <taxon>Rhizobiaceae</taxon>
        <taxon>Sinorhizobium/Ensifer group</taxon>
        <taxon>Sinorhizobium</taxon>
    </lineage>
</organism>
<protein>
    <recommendedName>
        <fullName evidence="3">XRE family transcriptional regulator</fullName>
    </recommendedName>
</protein>
<evidence type="ECO:0008006" key="3">
    <source>
        <dbReference type="Google" id="ProtNLM"/>
    </source>
</evidence>
<gene>
    <name evidence="1" type="ORF">CEJ86_32965</name>
</gene>
<dbReference type="EMBL" id="NJGD01000044">
    <property type="protein sequence ID" value="PJR08448.1"/>
    <property type="molecule type" value="Genomic_DNA"/>
</dbReference>